<comment type="function">
    <text evidence="8">The phosphoenolpyruvate-dependent sugar phosphotransferase system (sugar PTS), a major carbohydrate active transport system, catalyzes the phosphorylation of incoming sugar substrates concomitantly with their translocation across the cell membrane. The enzyme II UlaABC PTS system is involved in ascorbate transport.</text>
</comment>
<dbReference type="InterPro" id="IPR051351">
    <property type="entry name" value="Ascorbate-PTS_EIIA_comp"/>
</dbReference>
<dbReference type="SUPFAM" id="SSF55804">
    <property type="entry name" value="Phoshotransferase/anion transport protein"/>
    <property type="match status" value="1"/>
</dbReference>
<keyword evidence="4" id="KW-0597">Phosphoprotein</keyword>
<keyword evidence="7" id="KW-0418">Kinase</keyword>
<sequence>MAGDPGSEEAPGVPVRAAVLDSCADWREAVRAAARLLVELGTADEAYVDACVRTVEEHGPYIVLTPGVALAHAQAVAGATTEGLAALRLGRPVEFGHATNDPVDVVLAFSSGGSHMQMIRSMGKALTGGLADRIRGAGDVPTVERALAEAVGDG</sequence>
<evidence type="ECO:0000256" key="8">
    <source>
        <dbReference type="ARBA" id="ARBA00037387"/>
    </source>
</evidence>
<evidence type="ECO:0000256" key="10">
    <source>
        <dbReference type="ARBA" id="ARBA00042072"/>
    </source>
</evidence>
<dbReference type="PROSITE" id="PS51094">
    <property type="entry name" value="PTS_EIIA_TYPE_2"/>
    <property type="match status" value="1"/>
</dbReference>
<organism evidence="12 13">
    <name type="scientific">Georgenia daeguensis</name>
    <dbReference type="NCBI Taxonomy" id="908355"/>
    <lineage>
        <taxon>Bacteria</taxon>
        <taxon>Bacillati</taxon>
        <taxon>Actinomycetota</taxon>
        <taxon>Actinomycetes</taxon>
        <taxon>Micrococcales</taxon>
        <taxon>Bogoriellaceae</taxon>
        <taxon>Georgenia</taxon>
    </lineage>
</organism>
<evidence type="ECO:0000256" key="9">
    <source>
        <dbReference type="ARBA" id="ARBA00041175"/>
    </source>
</evidence>
<keyword evidence="6" id="KW-0598">Phosphotransferase system</keyword>
<dbReference type="Gene3D" id="3.40.930.10">
    <property type="entry name" value="Mannitol-specific EII, Chain A"/>
    <property type="match status" value="1"/>
</dbReference>
<evidence type="ECO:0000259" key="11">
    <source>
        <dbReference type="PROSITE" id="PS51094"/>
    </source>
</evidence>
<dbReference type="PANTHER" id="PTHR36203:SF1">
    <property type="entry name" value="ASCORBATE-SPECIFIC PTS SYSTEM EIIA COMPONENT"/>
    <property type="match status" value="1"/>
</dbReference>
<keyword evidence="3" id="KW-0963">Cytoplasm</keyword>
<protein>
    <recommendedName>
        <fullName evidence="9">Ascorbate-specific PTS system EIIA component</fullName>
    </recommendedName>
    <alternativeName>
        <fullName evidence="10">Ascorbate-specific phosphotransferase enzyme IIA component</fullName>
    </alternativeName>
</protein>
<comment type="subcellular location">
    <subcellularLocation>
        <location evidence="1">Cytoplasm</location>
    </subcellularLocation>
</comment>
<dbReference type="Pfam" id="PF00359">
    <property type="entry name" value="PTS_EIIA_2"/>
    <property type="match status" value="1"/>
</dbReference>
<accession>A0ABP8EUH0</accession>
<evidence type="ECO:0000313" key="13">
    <source>
        <dbReference type="Proteomes" id="UP001499841"/>
    </source>
</evidence>
<dbReference type="EMBL" id="BAABBA010000008">
    <property type="protein sequence ID" value="GAA4287615.1"/>
    <property type="molecule type" value="Genomic_DNA"/>
</dbReference>
<evidence type="ECO:0000256" key="5">
    <source>
        <dbReference type="ARBA" id="ARBA00022679"/>
    </source>
</evidence>
<evidence type="ECO:0000256" key="6">
    <source>
        <dbReference type="ARBA" id="ARBA00022683"/>
    </source>
</evidence>
<dbReference type="PANTHER" id="PTHR36203">
    <property type="entry name" value="ASCORBATE-SPECIFIC PTS SYSTEM EIIA COMPONENT"/>
    <property type="match status" value="1"/>
</dbReference>
<keyword evidence="2" id="KW-0813">Transport</keyword>
<evidence type="ECO:0000256" key="7">
    <source>
        <dbReference type="ARBA" id="ARBA00022777"/>
    </source>
</evidence>
<evidence type="ECO:0000256" key="1">
    <source>
        <dbReference type="ARBA" id="ARBA00004496"/>
    </source>
</evidence>
<dbReference type="InterPro" id="IPR016152">
    <property type="entry name" value="PTrfase/Anion_transptr"/>
</dbReference>
<dbReference type="InterPro" id="IPR002178">
    <property type="entry name" value="PTS_EIIA_type-2_dom"/>
</dbReference>
<comment type="caution">
    <text evidence="12">The sequence shown here is derived from an EMBL/GenBank/DDBJ whole genome shotgun (WGS) entry which is preliminary data.</text>
</comment>
<keyword evidence="13" id="KW-1185">Reference proteome</keyword>
<evidence type="ECO:0000256" key="2">
    <source>
        <dbReference type="ARBA" id="ARBA00022448"/>
    </source>
</evidence>
<feature type="domain" description="PTS EIIA type-2" evidence="11">
    <location>
        <begin position="6"/>
        <end position="154"/>
    </location>
</feature>
<reference evidence="13" key="1">
    <citation type="journal article" date="2019" name="Int. J. Syst. Evol. Microbiol.">
        <title>The Global Catalogue of Microorganisms (GCM) 10K type strain sequencing project: providing services to taxonomists for standard genome sequencing and annotation.</title>
        <authorList>
            <consortium name="The Broad Institute Genomics Platform"/>
            <consortium name="The Broad Institute Genome Sequencing Center for Infectious Disease"/>
            <person name="Wu L."/>
            <person name="Ma J."/>
        </authorList>
    </citation>
    <scope>NUCLEOTIDE SEQUENCE [LARGE SCALE GENOMIC DNA]</scope>
    <source>
        <strain evidence="13">JCM 17459</strain>
    </source>
</reference>
<keyword evidence="5" id="KW-0808">Transferase</keyword>
<dbReference type="Proteomes" id="UP001499841">
    <property type="component" value="Unassembled WGS sequence"/>
</dbReference>
<proteinExistence type="predicted"/>
<evidence type="ECO:0000256" key="3">
    <source>
        <dbReference type="ARBA" id="ARBA00022490"/>
    </source>
</evidence>
<evidence type="ECO:0000313" key="12">
    <source>
        <dbReference type="EMBL" id="GAA4287615.1"/>
    </source>
</evidence>
<gene>
    <name evidence="12" type="ORF">GCM10022262_19740</name>
</gene>
<evidence type="ECO:0000256" key="4">
    <source>
        <dbReference type="ARBA" id="ARBA00022553"/>
    </source>
</evidence>
<name>A0ABP8EUH0_9MICO</name>